<keyword evidence="2" id="KW-1185">Reference proteome</keyword>
<evidence type="ECO:0000313" key="2">
    <source>
        <dbReference type="Proteomes" id="UP000001025"/>
    </source>
</evidence>
<dbReference type="Proteomes" id="UP000001025">
    <property type="component" value="Chromosome"/>
</dbReference>
<dbReference type="KEGG" id="rba:RB8019"/>
<reference evidence="1 2" key="1">
    <citation type="journal article" date="2003" name="Proc. Natl. Acad. Sci. U.S.A.">
        <title>Complete genome sequence of the marine planctomycete Pirellula sp. strain 1.</title>
        <authorList>
            <person name="Gloeckner F.O."/>
            <person name="Kube M."/>
            <person name="Bauer M."/>
            <person name="Teeling H."/>
            <person name="Lombardot T."/>
            <person name="Ludwig W."/>
            <person name="Gade D."/>
            <person name="Beck A."/>
            <person name="Borzym K."/>
            <person name="Heitmann K."/>
            <person name="Rabus R."/>
            <person name="Schlesner H."/>
            <person name="Amann R."/>
            <person name="Reinhardt R."/>
        </authorList>
    </citation>
    <scope>NUCLEOTIDE SEQUENCE [LARGE SCALE GENOMIC DNA]</scope>
    <source>
        <strain evidence="2">DSM 10527 / NCIMB 13988 / SH1</strain>
    </source>
</reference>
<organism evidence="1 2">
    <name type="scientific">Rhodopirellula baltica (strain DSM 10527 / NCIMB 13988 / SH1)</name>
    <dbReference type="NCBI Taxonomy" id="243090"/>
    <lineage>
        <taxon>Bacteria</taxon>
        <taxon>Pseudomonadati</taxon>
        <taxon>Planctomycetota</taxon>
        <taxon>Planctomycetia</taxon>
        <taxon>Pirellulales</taxon>
        <taxon>Pirellulaceae</taxon>
        <taxon>Rhodopirellula</taxon>
    </lineage>
</organism>
<dbReference type="EnsemblBacteria" id="CAD78423">
    <property type="protein sequence ID" value="CAD78423"/>
    <property type="gene ID" value="RB8019"/>
</dbReference>
<dbReference type="EMBL" id="BX294147">
    <property type="protein sequence ID" value="CAD78423.1"/>
    <property type="molecule type" value="Genomic_DNA"/>
</dbReference>
<evidence type="ECO:0000313" key="1">
    <source>
        <dbReference type="EMBL" id="CAD78423.1"/>
    </source>
</evidence>
<dbReference type="AlphaFoldDB" id="Q7UGA6"/>
<dbReference type="HOGENOM" id="CLU_1474083_0_0_0"/>
<name>Q7UGA6_RHOBA</name>
<dbReference type="InParanoid" id="Q7UGA6"/>
<proteinExistence type="predicted"/>
<accession>Q7UGA6</accession>
<sequence length="183" mass="21066">MVVFQTNSRHFTVGTRGTSRTNGESIETIDWCNVVVLATRVTKHPKRSRAAFDQLQSTGDRIHAPTCDEISDRMTVSDFLKLQPHCFRRVFRWTVHNRTVRDSASDSVVLSHQRRVDHQCRADFVETFCGSIGWQCIEWTFAGWELHRQQVGNRVRVLMAVQSTQTNLFVRSSSQSIHFSQLA</sequence>
<gene>
    <name evidence="1" type="ordered locus">RB8019</name>
</gene>
<protein>
    <submittedName>
        <fullName evidence="1">Similar to polyketide synthase</fullName>
    </submittedName>
</protein>